<feature type="domain" description="Alpha-macroglobulin-like TED" evidence="2">
    <location>
        <begin position="13"/>
        <end position="68"/>
    </location>
</feature>
<dbReference type="GO" id="GO:0005615">
    <property type="term" value="C:extracellular space"/>
    <property type="evidence" value="ECO:0007669"/>
    <property type="project" value="InterPro"/>
</dbReference>
<dbReference type="PROSITE" id="PS00477">
    <property type="entry name" value="ALPHA_2_MACROGLOBULIN"/>
    <property type="match status" value="1"/>
</dbReference>
<feature type="non-terminal residue" evidence="3">
    <location>
        <position position="1"/>
    </location>
</feature>
<evidence type="ECO:0000313" key="4">
    <source>
        <dbReference type="Proteomes" id="UP001479290"/>
    </source>
</evidence>
<dbReference type="InterPro" id="IPR047565">
    <property type="entry name" value="Alpha-macroglob_thiol-ester_cl"/>
</dbReference>
<dbReference type="Gene3D" id="1.50.10.20">
    <property type="match status" value="1"/>
</dbReference>
<gene>
    <name evidence="3" type="ORF">ABG768_008493</name>
</gene>
<dbReference type="InterPro" id="IPR008930">
    <property type="entry name" value="Terpenoid_cyclase/PrenylTrfase"/>
</dbReference>
<protein>
    <recommendedName>
        <fullName evidence="2">Alpha-macroglobulin-like TED domain-containing protein</fullName>
    </recommendedName>
</protein>
<dbReference type="InterPro" id="IPR011626">
    <property type="entry name" value="Alpha-macroglobulin_TED"/>
</dbReference>
<evidence type="ECO:0000313" key="3">
    <source>
        <dbReference type="EMBL" id="KAK9960648.1"/>
    </source>
</evidence>
<proteinExistence type="predicted"/>
<organism evidence="3 4">
    <name type="scientific">Culter alburnus</name>
    <name type="common">Topmouth culter</name>
    <dbReference type="NCBI Taxonomy" id="194366"/>
    <lineage>
        <taxon>Eukaryota</taxon>
        <taxon>Metazoa</taxon>
        <taxon>Chordata</taxon>
        <taxon>Craniata</taxon>
        <taxon>Vertebrata</taxon>
        <taxon>Euteleostomi</taxon>
        <taxon>Actinopterygii</taxon>
        <taxon>Neopterygii</taxon>
        <taxon>Teleostei</taxon>
        <taxon>Ostariophysi</taxon>
        <taxon>Cypriniformes</taxon>
        <taxon>Xenocyprididae</taxon>
        <taxon>Xenocypridinae</taxon>
        <taxon>Culter</taxon>
    </lineage>
</organism>
<name>A0AAW1ZIF0_CULAL</name>
<reference evidence="3 4" key="1">
    <citation type="submission" date="2024-05" db="EMBL/GenBank/DDBJ databases">
        <title>A high-quality chromosomal-level genome assembly of Topmouth culter (Culter alburnus).</title>
        <authorList>
            <person name="Zhao H."/>
        </authorList>
    </citation>
    <scope>NUCLEOTIDE SEQUENCE [LARGE SCALE GENOMIC DNA]</scope>
    <source>
        <strain evidence="3">CATC2023</strain>
        <tissue evidence="3">Muscle</tissue>
    </source>
</reference>
<dbReference type="SUPFAM" id="SSF48239">
    <property type="entry name" value="Terpenoid cyclases/Protein prenyltransferases"/>
    <property type="match status" value="1"/>
</dbReference>
<dbReference type="AlphaFoldDB" id="A0AAW1ZIF0"/>
<dbReference type="InterPro" id="IPR019742">
    <property type="entry name" value="MacrogloblnA2_CS"/>
</dbReference>
<dbReference type="SMART" id="SM01419">
    <property type="entry name" value="Thiol-ester_cl"/>
    <property type="match status" value="1"/>
</dbReference>
<comment type="caution">
    <text evidence="3">The sequence shown here is derived from an EMBL/GenBank/DDBJ whole genome shotgun (WGS) entry which is preliminary data.</text>
</comment>
<sequence>EAFAHSTAVPLLSPSKVENLIRAPKSCGEQTMFLMSSTAFVVRYIDKTQCWLKLEAGSREKALDFIEQ</sequence>
<evidence type="ECO:0000256" key="1">
    <source>
        <dbReference type="ARBA" id="ARBA00023157"/>
    </source>
</evidence>
<dbReference type="Pfam" id="PF07678">
    <property type="entry name" value="TED_complement"/>
    <property type="match status" value="1"/>
</dbReference>
<dbReference type="EMBL" id="JAWDJR010000016">
    <property type="protein sequence ID" value="KAK9960648.1"/>
    <property type="molecule type" value="Genomic_DNA"/>
</dbReference>
<feature type="non-terminal residue" evidence="3">
    <location>
        <position position="68"/>
    </location>
</feature>
<keyword evidence="1" id="KW-1015">Disulfide bond</keyword>
<evidence type="ECO:0000259" key="2">
    <source>
        <dbReference type="Pfam" id="PF07678"/>
    </source>
</evidence>
<accession>A0AAW1ZIF0</accession>
<keyword evidence="4" id="KW-1185">Reference proteome</keyword>
<dbReference type="Proteomes" id="UP001479290">
    <property type="component" value="Unassembled WGS sequence"/>
</dbReference>